<evidence type="ECO:0000256" key="8">
    <source>
        <dbReference type="SAM" id="SignalP"/>
    </source>
</evidence>
<organism evidence="9 10">
    <name type="scientific">Paramormyrops kingsleyae</name>
    <dbReference type="NCBI Taxonomy" id="1676925"/>
    <lineage>
        <taxon>Eukaryota</taxon>
        <taxon>Metazoa</taxon>
        <taxon>Chordata</taxon>
        <taxon>Craniata</taxon>
        <taxon>Vertebrata</taxon>
        <taxon>Euteleostomi</taxon>
        <taxon>Actinopterygii</taxon>
        <taxon>Neopterygii</taxon>
        <taxon>Teleostei</taxon>
        <taxon>Osteoglossocephala</taxon>
        <taxon>Osteoglossomorpha</taxon>
        <taxon>Osteoglossiformes</taxon>
        <taxon>Mormyridae</taxon>
        <taxon>Paramormyrops</taxon>
    </lineage>
</organism>
<sequence length="96" mass="10874">MKNSFCFTVIFLLWTNLASADALETTNICYVLDGILFVYGVTLTVLYWRLKIKKASTDNGRLSQQKNAEGEGIYTGLTCQNEDTYETIEMKKKGMV</sequence>
<keyword evidence="6" id="KW-0675">Receptor</keyword>
<dbReference type="InterPro" id="IPR021663">
    <property type="entry name" value="CD3_zeta/IgE_Fc_rcpt_gamma"/>
</dbReference>
<keyword evidence="7" id="KW-0472">Membrane</keyword>
<dbReference type="GO" id="GO:0032998">
    <property type="term" value="C:Fc-epsilon receptor I complex"/>
    <property type="evidence" value="ECO:0007669"/>
    <property type="project" value="InterPro"/>
</dbReference>
<dbReference type="AlphaFoldDB" id="A0A3B3S2Y3"/>
<dbReference type="KEGG" id="pki:111845338"/>
<dbReference type="Proteomes" id="UP000261540">
    <property type="component" value="Unplaced"/>
</dbReference>
<accession>A0A3B3S2Y3</accession>
<evidence type="ECO:0000313" key="10">
    <source>
        <dbReference type="Proteomes" id="UP000261540"/>
    </source>
</evidence>
<evidence type="ECO:0000256" key="7">
    <source>
        <dbReference type="SAM" id="Phobius"/>
    </source>
</evidence>
<feature type="signal peptide" evidence="8">
    <location>
        <begin position="1"/>
        <end position="20"/>
    </location>
</feature>
<feature type="transmembrane region" description="Helical" evidence="7">
    <location>
        <begin position="30"/>
        <end position="48"/>
    </location>
</feature>
<keyword evidence="4" id="KW-0391">Immunity</keyword>
<reference evidence="9" key="1">
    <citation type="submission" date="2025-05" db="UniProtKB">
        <authorList>
            <consortium name="Ensembl"/>
        </authorList>
    </citation>
    <scope>IDENTIFICATION</scope>
</reference>
<proteinExistence type="predicted"/>
<dbReference type="GeneID" id="111845338"/>
<keyword evidence="7" id="KW-1133">Transmembrane helix</keyword>
<name>A0A3B3S2Y3_9TELE</name>
<protein>
    <submittedName>
        <fullName evidence="9">High affinity immunoglobulin epsilon receptor subunit gamma-like</fullName>
    </submittedName>
</protein>
<dbReference type="InterPro" id="IPR042340">
    <property type="entry name" value="FCER1G"/>
</dbReference>
<evidence type="ECO:0000256" key="6">
    <source>
        <dbReference type="ARBA" id="ARBA00023170"/>
    </source>
</evidence>
<comment type="subcellular location">
    <subcellularLocation>
        <location evidence="1">Cell membrane</location>
        <topology evidence="1">Single-pass type I membrane protein</topology>
    </subcellularLocation>
</comment>
<evidence type="ECO:0000256" key="2">
    <source>
        <dbReference type="ARBA" id="ARBA00022475"/>
    </source>
</evidence>
<keyword evidence="3" id="KW-0597">Phosphoprotein</keyword>
<dbReference type="GO" id="GO:0019767">
    <property type="term" value="F:IgE receptor activity"/>
    <property type="evidence" value="ECO:0007669"/>
    <property type="project" value="InterPro"/>
</dbReference>
<feature type="chain" id="PRO_5044589358" evidence="8">
    <location>
        <begin position="21"/>
        <end position="96"/>
    </location>
</feature>
<dbReference type="RefSeq" id="XP_023670451.1">
    <property type="nucleotide sequence ID" value="XM_023814683.2"/>
</dbReference>
<evidence type="ECO:0000256" key="5">
    <source>
        <dbReference type="ARBA" id="ARBA00023157"/>
    </source>
</evidence>
<dbReference type="PANTHER" id="PTHR16803:SF0">
    <property type="entry name" value="HIGH AFFINITY IMMUNOGLOBULIN EPSILON RECEPTOR SUBUNIT GAMMA"/>
    <property type="match status" value="1"/>
</dbReference>
<keyword evidence="10" id="KW-1185">Reference proteome</keyword>
<dbReference type="PANTHER" id="PTHR16803">
    <property type="entry name" value="HIGH AFFINITY IMMUNOGLOBULIN EPSILON RECEPTOR GAMMA-SUBUNIT"/>
    <property type="match status" value="1"/>
</dbReference>
<keyword evidence="8" id="KW-0732">Signal</keyword>
<evidence type="ECO:0000256" key="1">
    <source>
        <dbReference type="ARBA" id="ARBA00004251"/>
    </source>
</evidence>
<keyword evidence="7" id="KW-0812">Transmembrane</keyword>
<dbReference type="Pfam" id="PF11628">
    <property type="entry name" value="TCR_zetazeta"/>
    <property type="match status" value="1"/>
</dbReference>
<evidence type="ECO:0000256" key="4">
    <source>
        <dbReference type="ARBA" id="ARBA00022859"/>
    </source>
</evidence>
<dbReference type="STRING" id="1676925.ENSPKIP00000024406"/>
<dbReference type="GO" id="GO:0002376">
    <property type="term" value="P:immune system process"/>
    <property type="evidence" value="ECO:0007669"/>
    <property type="project" value="UniProtKB-KW"/>
</dbReference>
<dbReference type="GeneTree" id="ENSGT01120000272152"/>
<keyword evidence="2" id="KW-1003">Cell membrane</keyword>
<dbReference type="OrthoDB" id="9941225at2759"/>
<dbReference type="Ensembl" id="ENSPKIT00000005113.1">
    <property type="protein sequence ID" value="ENSPKIP00000024406.1"/>
    <property type="gene ID" value="ENSPKIG00000007671.1"/>
</dbReference>
<evidence type="ECO:0000256" key="3">
    <source>
        <dbReference type="ARBA" id="ARBA00022553"/>
    </source>
</evidence>
<dbReference type="Ensembl" id="ENSPKIT00000005118.1">
    <property type="protein sequence ID" value="ENSPKIP00000024411.1"/>
    <property type="gene ID" value="ENSPKIG00000007671.1"/>
</dbReference>
<keyword evidence="5" id="KW-1015">Disulfide bond</keyword>
<evidence type="ECO:0000313" key="9">
    <source>
        <dbReference type="Ensembl" id="ENSPKIP00000024406.1"/>
    </source>
</evidence>